<proteinExistence type="predicted"/>
<keyword evidence="2" id="KW-0012">Acyltransferase</keyword>
<dbReference type="PANTHER" id="PTHR43877">
    <property type="entry name" value="AMINOALKYLPHOSPHONATE N-ACETYLTRANSFERASE-RELATED-RELATED"/>
    <property type="match status" value="1"/>
</dbReference>
<dbReference type="PROSITE" id="PS51186">
    <property type="entry name" value="GNAT"/>
    <property type="match status" value="1"/>
</dbReference>
<dbReference type="InterPro" id="IPR050832">
    <property type="entry name" value="Bact_Acetyltransf"/>
</dbReference>
<protein>
    <submittedName>
        <fullName evidence="4">N-acetyltransferase</fullName>
    </submittedName>
</protein>
<evidence type="ECO:0000313" key="4">
    <source>
        <dbReference type="EMBL" id="QNN47799.1"/>
    </source>
</evidence>
<evidence type="ECO:0000256" key="1">
    <source>
        <dbReference type="ARBA" id="ARBA00022679"/>
    </source>
</evidence>
<evidence type="ECO:0000256" key="2">
    <source>
        <dbReference type="ARBA" id="ARBA00023315"/>
    </source>
</evidence>
<dbReference type="InterPro" id="IPR016181">
    <property type="entry name" value="Acyl_CoA_acyltransferase"/>
</dbReference>
<evidence type="ECO:0000313" key="5">
    <source>
        <dbReference type="Proteomes" id="UP000515977"/>
    </source>
</evidence>
<dbReference type="RefSeq" id="WP_187571543.1">
    <property type="nucleotide sequence ID" value="NZ_CP060711.1"/>
</dbReference>
<name>A0A7G9QWS4_9GAMM</name>
<dbReference type="EMBL" id="CP060711">
    <property type="protein sequence ID" value="QNN47799.1"/>
    <property type="molecule type" value="Genomic_DNA"/>
</dbReference>
<keyword evidence="1 4" id="KW-0808">Transferase</keyword>
<keyword evidence="5" id="KW-1185">Reference proteome</keyword>
<feature type="domain" description="N-acetyltransferase" evidence="3">
    <location>
        <begin position="1"/>
        <end position="148"/>
    </location>
</feature>
<gene>
    <name evidence="4" type="ORF">H9L17_06630</name>
</gene>
<dbReference type="Proteomes" id="UP000515977">
    <property type="component" value="Chromosome"/>
</dbReference>
<reference evidence="4 5" key="1">
    <citation type="submission" date="2020-08" db="EMBL/GenBank/DDBJ databases">
        <title>Genome sequence of Thermomonas brevis KACC 16975T.</title>
        <authorList>
            <person name="Hyun D.-W."/>
            <person name="Bae J.-W."/>
        </authorList>
    </citation>
    <scope>NUCLEOTIDE SEQUENCE [LARGE SCALE GENOMIC DNA]</scope>
    <source>
        <strain evidence="4 5">KACC 16975</strain>
    </source>
</reference>
<dbReference type="InterPro" id="IPR000182">
    <property type="entry name" value="GNAT_dom"/>
</dbReference>
<sequence>MWIRAETVADHDAIHRLTAAAFASAKHASGTEARIVDALRDAGALSLSLVADIDGRVAGHVALSPVTLDDGSTGWYGLGPVAVDPRDQGRGVGSALIRAALAELSALRAAGCVVLGDPAYYTRFGFRRHTSLRYPGAPAEYFMALSADAAFPSADVAYHPAFSVA</sequence>
<dbReference type="AlphaFoldDB" id="A0A7G9QWS4"/>
<dbReference type="Pfam" id="PF13508">
    <property type="entry name" value="Acetyltransf_7"/>
    <property type="match status" value="1"/>
</dbReference>
<dbReference type="KEGG" id="tbv:H9L17_06630"/>
<dbReference type="CDD" id="cd04301">
    <property type="entry name" value="NAT_SF"/>
    <property type="match status" value="1"/>
</dbReference>
<dbReference type="Gene3D" id="3.40.630.30">
    <property type="match status" value="1"/>
</dbReference>
<dbReference type="PANTHER" id="PTHR43877:SF1">
    <property type="entry name" value="ACETYLTRANSFERASE"/>
    <property type="match status" value="1"/>
</dbReference>
<dbReference type="SUPFAM" id="SSF55729">
    <property type="entry name" value="Acyl-CoA N-acyltransferases (Nat)"/>
    <property type="match status" value="1"/>
</dbReference>
<evidence type="ECO:0000259" key="3">
    <source>
        <dbReference type="PROSITE" id="PS51186"/>
    </source>
</evidence>
<accession>A0A7G9QWS4</accession>
<organism evidence="4 5">
    <name type="scientific">Thermomonas brevis</name>
    <dbReference type="NCBI Taxonomy" id="215691"/>
    <lineage>
        <taxon>Bacteria</taxon>
        <taxon>Pseudomonadati</taxon>
        <taxon>Pseudomonadota</taxon>
        <taxon>Gammaproteobacteria</taxon>
        <taxon>Lysobacterales</taxon>
        <taxon>Lysobacteraceae</taxon>
        <taxon>Thermomonas</taxon>
    </lineage>
</organism>
<dbReference type="GO" id="GO:0016747">
    <property type="term" value="F:acyltransferase activity, transferring groups other than amino-acyl groups"/>
    <property type="evidence" value="ECO:0007669"/>
    <property type="project" value="InterPro"/>
</dbReference>